<dbReference type="Pfam" id="PF20434">
    <property type="entry name" value="BD-FAE"/>
    <property type="match status" value="2"/>
</dbReference>
<dbReference type="PANTHER" id="PTHR48081:SF3">
    <property type="entry name" value="ALPHA_BETA HYDROLASE FOLD-3 DOMAIN-CONTAINING PROTEIN"/>
    <property type="match status" value="1"/>
</dbReference>
<proteinExistence type="predicted"/>
<dbReference type="SUPFAM" id="SSF53474">
    <property type="entry name" value="alpha/beta-Hydrolases"/>
    <property type="match status" value="1"/>
</dbReference>
<keyword evidence="1 3" id="KW-0378">Hydrolase</keyword>
<protein>
    <submittedName>
        <fullName evidence="3">Alpha/beta-hydrolase</fullName>
    </submittedName>
</protein>
<accession>A0A6A7ABF5</accession>
<name>A0A6A7ABF5_9PLEO</name>
<dbReference type="OrthoDB" id="19653at2759"/>
<dbReference type="PANTHER" id="PTHR48081">
    <property type="entry name" value="AB HYDROLASE SUPERFAMILY PROTEIN C4A8.06C"/>
    <property type="match status" value="1"/>
</dbReference>
<dbReference type="InterPro" id="IPR029058">
    <property type="entry name" value="AB_hydrolase_fold"/>
</dbReference>
<reference evidence="3" key="1">
    <citation type="journal article" date="2020" name="Stud. Mycol.">
        <title>101 Dothideomycetes genomes: a test case for predicting lifestyles and emergence of pathogens.</title>
        <authorList>
            <person name="Haridas S."/>
            <person name="Albert R."/>
            <person name="Binder M."/>
            <person name="Bloem J."/>
            <person name="Labutti K."/>
            <person name="Salamov A."/>
            <person name="Andreopoulos B."/>
            <person name="Baker S."/>
            <person name="Barry K."/>
            <person name="Bills G."/>
            <person name="Bluhm B."/>
            <person name="Cannon C."/>
            <person name="Castanera R."/>
            <person name="Culley D."/>
            <person name="Daum C."/>
            <person name="Ezra D."/>
            <person name="Gonzalez J."/>
            <person name="Henrissat B."/>
            <person name="Kuo A."/>
            <person name="Liang C."/>
            <person name="Lipzen A."/>
            <person name="Lutzoni F."/>
            <person name="Magnuson J."/>
            <person name="Mondo S."/>
            <person name="Nolan M."/>
            <person name="Ohm R."/>
            <person name="Pangilinan J."/>
            <person name="Park H.-J."/>
            <person name="Ramirez L."/>
            <person name="Alfaro M."/>
            <person name="Sun H."/>
            <person name="Tritt A."/>
            <person name="Yoshinaga Y."/>
            <person name="Zwiers L.-H."/>
            <person name="Turgeon B."/>
            <person name="Goodwin S."/>
            <person name="Spatafora J."/>
            <person name="Crous P."/>
            <person name="Grigoriev I."/>
        </authorList>
    </citation>
    <scope>NUCLEOTIDE SEQUENCE</scope>
    <source>
        <strain evidence="3">CBS 113818</strain>
    </source>
</reference>
<evidence type="ECO:0000313" key="4">
    <source>
        <dbReference type="Proteomes" id="UP000799424"/>
    </source>
</evidence>
<sequence length="329" mass="35727">MAALKPDLRVPYKDVLDVDIPTDIYLPTSPASSKACPVLIMIHGGAFMLGHAGMNNKDQIADCLDRGWIVLAIEHRLCPGVNVLEGPMTDVRDALAWVQNGGLAGALGSRETGWKGGVDEKRVMIMGTSSGGHLALSTAFNTPTPPLALLNFYAPVNFSAHFWTQPLTHMPPSFSSPRPAHEIAALHAEKTTLIGGASLEGHSSSSASAPDPQVRHLFAMHAIATGKIIPTVWPAYPVNLAAIDPILNVSKNWPPVCIVHGSADTMVPMHLSRDLERRLREEGVECEFIEVEGEEHTFCGKMERGGGTWVRQRKGWEWLEGVLERSYHG</sequence>
<dbReference type="InterPro" id="IPR049492">
    <property type="entry name" value="BD-FAE-like_dom"/>
</dbReference>
<organism evidence="3 4">
    <name type="scientific">Ophiobolus disseminans</name>
    <dbReference type="NCBI Taxonomy" id="1469910"/>
    <lineage>
        <taxon>Eukaryota</taxon>
        <taxon>Fungi</taxon>
        <taxon>Dikarya</taxon>
        <taxon>Ascomycota</taxon>
        <taxon>Pezizomycotina</taxon>
        <taxon>Dothideomycetes</taxon>
        <taxon>Pleosporomycetidae</taxon>
        <taxon>Pleosporales</taxon>
        <taxon>Pleosporineae</taxon>
        <taxon>Phaeosphaeriaceae</taxon>
        <taxon>Ophiobolus</taxon>
    </lineage>
</organism>
<evidence type="ECO:0000256" key="1">
    <source>
        <dbReference type="ARBA" id="ARBA00022801"/>
    </source>
</evidence>
<dbReference type="Proteomes" id="UP000799424">
    <property type="component" value="Unassembled WGS sequence"/>
</dbReference>
<keyword evidence="4" id="KW-1185">Reference proteome</keyword>
<feature type="domain" description="BD-FAE-like" evidence="2">
    <location>
        <begin position="240"/>
        <end position="279"/>
    </location>
</feature>
<dbReference type="EMBL" id="MU006220">
    <property type="protein sequence ID" value="KAF2829925.1"/>
    <property type="molecule type" value="Genomic_DNA"/>
</dbReference>
<feature type="domain" description="BD-FAE-like" evidence="2">
    <location>
        <begin position="23"/>
        <end position="140"/>
    </location>
</feature>
<dbReference type="InterPro" id="IPR050300">
    <property type="entry name" value="GDXG_lipolytic_enzyme"/>
</dbReference>
<dbReference type="Gene3D" id="3.40.50.1820">
    <property type="entry name" value="alpha/beta hydrolase"/>
    <property type="match status" value="1"/>
</dbReference>
<evidence type="ECO:0000259" key="2">
    <source>
        <dbReference type="Pfam" id="PF20434"/>
    </source>
</evidence>
<dbReference type="AlphaFoldDB" id="A0A6A7ABF5"/>
<gene>
    <name evidence="3" type="ORF">CC86DRAFT_367832</name>
</gene>
<evidence type="ECO:0000313" key="3">
    <source>
        <dbReference type="EMBL" id="KAF2829925.1"/>
    </source>
</evidence>
<dbReference type="GO" id="GO:0016787">
    <property type="term" value="F:hydrolase activity"/>
    <property type="evidence" value="ECO:0007669"/>
    <property type="project" value="UniProtKB-KW"/>
</dbReference>